<dbReference type="STRING" id="312309.VF_1354"/>
<dbReference type="Gene3D" id="3.30.950.30">
    <property type="entry name" value="Schlafen, AAA domain"/>
    <property type="match status" value="1"/>
</dbReference>
<dbReference type="PATRIC" id="fig|312309.11.peg.1363"/>
<dbReference type="InterPro" id="IPR038475">
    <property type="entry name" value="RecG_C_sf"/>
</dbReference>
<dbReference type="InterPro" id="IPR038461">
    <property type="entry name" value="Schlafen_AlbA_2_dom_sf"/>
</dbReference>
<keyword evidence="2" id="KW-0378">Hydrolase</keyword>
<dbReference type="Gene3D" id="3.30.565.60">
    <property type="match status" value="1"/>
</dbReference>
<dbReference type="InterPro" id="IPR007421">
    <property type="entry name" value="Schlafen_AlbA_2_dom"/>
</dbReference>
<keyword evidence="2" id="KW-0238">DNA-binding</keyword>
<dbReference type="GeneID" id="54164023"/>
<dbReference type="EC" id="3.6.1.-" evidence="2"/>
<dbReference type="HOGENOM" id="CLU_024970_3_3_6"/>
<dbReference type="Pfam" id="PF04326">
    <property type="entry name" value="SLFN_AlbA_2"/>
    <property type="match status" value="1"/>
</dbReference>
<gene>
    <name evidence="2" type="ordered locus">VF_1354</name>
</gene>
<dbReference type="GO" id="GO:0016787">
    <property type="term" value="F:hydrolase activity"/>
    <property type="evidence" value="ECO:0007669"/>
    <property type="project" value="UniProtKB-KW"/>
</dbReference>
<feature type="domain" description="Schlafen AlbA-2" evidence="1">
    <location>
        <begin position="19"/>
        <end position="137"/>
    </location>
</feature>
<dbReference type="PANTHER" id="PTHR30595">
    <property type="entry name" value="GLPR-RELATED TRANSCRIPTIONAL REPRESSOR"/>
    <property type="match status" value="1"/>
</dbReference>
<accession>Q5E547</accession>
<reference evidence="2 3" key="1">
    <citation type="journal article" date="2005" name="Proc. Natl. Acad. Sci. U.S.A.">
        <title>Complete genome sequence of Vibrio fischeri: a symbiotic bacterium with pathogenic congeners.</title>
        <authorList>
            <person name="Ruby E.G."/>
            <person name="Urbanowski M."/>
            <person name="Campbell J."/>
            <person name="Dunn A."/>
            <person name="Faini M."/>
            <person name="Gunsalus R."/>
            <person name="Lostroh P."/>
            <person name="Lupp C."/>
            <person name="McCann J."/>
            <person name="Millikan D."/>
            <person name="Schaefer A."/>
            <person name="Stabb E."/>
            <person name="Stevens A."/>
            <person name="Visick K."/>
            <person name="Whistler C."/>
            <person name="Greenberg E.P."/>
        </authorList>
    </citation>
    <scope>NUCLEOTIDE SEQUENCE [LARGE SCALE GENOMIC DNA]</scope>
    <source>
        <strain evidence="3">ATCC 700601 / ES114</strain>
    </source>
</reference>
<dbReference type="AlphaFoldDB" id="Q5E547"/>
<dbReference type="PANTHER" id="PTHR30595:SF6">
    <property type="entry name" value="SCHLAFEN ALBA-2 DOMAIN-CONTAINING PROTEIN"/>
    <property type="match status" value="1"/>
</dbReference>
<evidence type="ECO:0000313" key="2">
    <source>
        <dbReference type="EMBL" id="AAW85849.1"/>
    </source>
</evidence>
<dbReference type="OrthoDB" id="9807853at2"/>
<protein>
    <submittedName>
        <fullName evidence="2">DNA-binding protein</fullName>
        <ecNumber evidence="2">3.6.1.-</ecNumber>
    </submittedName>
</protein>
<evidence type="ECO:0000313" key="3">
    <source>
        <dbReference type="Proteomes" id="UP000000537"/>
    </source>
</evidence>
<organism evidence="2 3">
    <name type="scientific">Aliivibrio fischeri (strain ATCC 700601 / ES114)</name>
    <name type="common">Vibrio fischeri</name>
    <dbReference type="NCBI Taxonomy" id="312309"/>
    <lineage>
        <taxon>Bacteria</taxon>
        <taxon>Pseudomonadati</taxon>
        <taxon>Pseudomonadota</taxon>
        <taxon>Gammaproteobacteria</taxon>
        <taxon>Vibrionales</taxon>
        <taxon>Vibrionaceae</taxon>
        <taxon>Aliivibrio</taxon>
    </lineage>
</organism>
<dbReference type="DNASU" id="3277608"/>
<sequence>MKIVELQEKESLYYCTKDEDHFFDRKAFGLKGEKVQKIAVAFANADGGEILVGIADDKDEVIPEKRWQGQESTEAYNSVIQALSELVPSVDFRFDFLTRVNESRNYVLRVKINKGLSVHETAKKKIFLRQGAQSLPVTAPIKILELTHAKGIISEEDSLVNSASIDELDSSIELTKFLSELPIRAPDPITFLLKEKLVDSETWAPTVAAVLLFAENPSAELPKQCAIRIVRYDTDGEDIDRDALTEDNIAIEGSLYQQIQDAYSKIELFLSKNKVWKVEGLVETKYPKETIWEILVNTVIHRDYAISDNVLVSIFNNRIEFKSPGRFTGFVTAENILENRCSRNSKIVRILSKYKDSPNKDLGEGMNTAFQRMRSMGLRDPEILEDGNYVKIILRHSSNDDPETLIMKFIESNGEINNRQARDLTGIDRTEKVTYQFSKLRDKGLIQRKDSSTGLKSSWIAV</sequence>
<dbReference type="Proteomes" id="UP000000537">
    <property type="component" value="Chromosome I"/>
</dbReference>
<evidence type="ECO:0000259" key="1">
    <source>
        <dbReference type="Pfam" id="PF04326"/>
    </source>
</evidence>
<dbReference type="EnsemblBacteria" id="AAW85849">
    <property type="protein sequence ID" value="AAW85849"/>
    <property type="gene ID" value="VF_1354"/>
</dbReference>
<dbReference type="eggNOG" id="COG2865">
    <property type="taxonomic scope" value="Bacteria"/>
</dbReference>
<dbReference type="EMBL" id="CP000020">
    <property type="protein sequence ID" value="AAW85849.1"/>
    <property type="molecule type" value="Genomic_DNA"/>
</dbReference>
<proteinExistence type="predicted"/>
<dbReference type="RefSeq" id="WP_011261952.1">
    <property type="nucleotide sequence ID" value="NC_006840.2"/>
</dbReference>
<reference evidence="2 3" key="2">
    <citation type="journal article" date="2008" name="BMC Genomics">
        <title>Comparative genomics-based investigation of resequencing targets in Vibrio fischeri: focus on point miscalls and artefactual expansions.</title>
        <authorList>
            <person name="Mandel M.J."/>
            <person name="Stabb E.V."/>
            <person name="Ruby E.G."/>
        </authorList>
    </citation>
    <scope>NUCLEOTIDE SEQUENCE [LARGE SCALE GENOMIC DNA]</scope>
    <source>
        <strain evidence="3">ATCC 700601 / ES114</strain>
    </source>
</reference>
<dbReference type="Pfam" id="PF13749">
    <property type="entry name" value="HATPase_c_4"/>
    <property type="match status" value="1"/>
</dbReference>
<dbReference type="GO" id="GO:0003677">
    <property type="term" value="F:DNA binding"/>
    <property type="evidence" value="ECO:0007669"/>
    <property type="project" value="UniProtKB-KW"/>
</dbReference>
<keyword evidence="3" id="KW-1185">Reference proteome</keyword>
<name>Q5E547_ALIF1</name>
<dbReference type="KEGG" id="vfi:VF_1354"/>